<dbReference type="EMBL" id="DYTQ01000082">
    <property type="protein sequence ID" value="HJH24302.1"/>
    <property type="molecule type" value="Genomic_DNA"/>
</dbReference>
<feature type="transmembrane region" description="Helical" evidence="10">
    <location>
        <begin position="211"/>
        <end position="233"/>
    </location>
</feature>
<feature type="transmembrane region" description="Helical" evidence="10">
    <location>
        <begin position="126"/>
        <end position="147"/>
    </location>
</feature>
<keyword evidence="4 10" id="KW-1003">Cell membrane</keyword>
<name>A0A9D2VGJ5_9BURK</name>
<keyword evidence="5 10" id="KW-0812">Transmembrane</keyword>
<feature type="transmembrane region" description="Helical" evidence="10">
    <location>
        <begin position="12"/>
        <end position="33"/>
    </location>
</feature>
<evidence type="ECO:0000256" key="6">
    <source>
        <dbReference type="ARBA" id="ARBA00022989"/>
    </source>
</evidence>
<evidence type="ECO:0000256" key="10">
    <source>
        <dbReference type="RuleBase" id="RU362071"/>
    </source>
</evidence>
<keyword evidence="11" id="KW-0282">Flagellum</keyword>
<dbReference type="AlphaFoldDB" id="A0A9D2VGJ5"/>
<evidence type="ECO:0000256" key="9">
    <source>
        <dbReference type="NCBIfam" id="TIGR01400"/>
    </source>
</evidence>
<sequence length="261" mass="28580">MVNFTLDQLYLWINAFLWPLFRVMGLFMTAPLFSESSISLHVKIGAAILITLVIAPGLPMPDIPTGSWAALWLAAQQVLIGFALGFIMRIAFAVVILAGEFIGFQMGLSFASFFDPGTGAQTAVVSRILNIVAMLCFLAVDGHLVMLHAFMRTFEVLPIAIGSLDINGWGVILEWSGELFLSGMLLALPLIIILLTMNLAFGILNRTAQQITIFAVGFPITLMTGLVVLMIVIPQTAPFLMQLFESGYETMMRFIQALSTR</sequence>
<dbReference type="Proteomes" id="UP000700248">
    <property type="component" value="Unassembled WGS sequence"/>
</dbReference>
<feature type="transmembrane region" description="Helical" evidence="10">
    <location>
        <begin position="70"/>
        <end position="87"/>
    </location>
</feature>
<dbReference type="GO" id="GO:0006605">
    <property type="term" value="P:protein targeting"/>
    <property type="evidence" value="ECO:0007669"/>
    <property type="project" value="UniProtKB-UniRule"/>
</dbReference>
<proteinExistence type="inferred from homology"/>
<evidence type="ECO:0000256" key="4">
    <source>
        <dbReference type="ARBA" id="ARBA00022475"/>
    </source>
</evidence>
<dbReference type="InterPro" id="IPR002010">
    <property type="entry name" value="T3SS_IM_R"/>
</dbReference>
<comment type="function">
    <text evidence="1 10">Role in flagellar biosynthesis.</text>
</comment>
<keyword evidence="8 10" id="KW-0975">Bacterial flagellum</keyword>
<dbReference type="GO" id="GO:0005886">
    <property type="term" value="C:plasma membrane"/>
    <property type="evidence" value="ECO:0007669"/>
    <property type="project" value="UniProtKB-SubCell"/>
</dbReference>
<evidence type="ECO:0000256" key="5">
    <source>
        <dbReference type="ARBA" id="ARBA00022692"/>
    </source>
</evidence>
<dbReference type="Pfam" id="PF01311">
    <property type="entry name" value="Bac_export_1"/>
    <property type="match status" value="1"/>
</dbReference>
<dbReference type="PRINTS" id="PR00953">
    <property type="entry name" value="TYPE3IMRPROT"/>
</dbReference>
<dbReference type="RefSeq" id="WP_167661876.1">
    <property type="nucleotide sequence ID" value="NZ_BMCQ01000005.1"/>
</dbReference>
<evidence type="ECO:0000256" key="3">
    <source>
        <dbReference type="ARBA" id="ARBA00021717"/>
    </source>
</evidence>
<reference evidence="11" key="2">
    <citation type="submission" date="2021-09" db="EMBL/GenBank/DDBJ databases">
        <authorList>
            <person name="Gilroy R."/>
        </authorList>
    </citation>
    <scope>NUCLEOTIDE SEQUENCE</scope>
    <source>
        <strain evidence="11">CHK175-13533</strain>
    </source>
</reference>
<evidence type="ECO:0000256" key="1">
    <source>
        <dbReference type="ARBA" id="ARBA00002578"/>
    </source>
</evidence>
<evidence type="ECO:0000256" key="7">
    <source>
        <dbReference type="ARBA" id="ARBA00023136"/>
    </source>
</evidence>
<evidence type="ECO:0000256" key="8">
    <source>
        <dbReference type="ARBA" id="ARBA00023143"/>
    </source>
</evidence>
<keyword evidence="6 10" id="KW-1133">Transmembrane helix</keyword>
<accession>A0A9D2VGJ5</accession>
<feature type="transmembrane region" description="Helical" evidence="10">
    <location>
        <begin position="179"/>
        <end position="204"/>
    </location>
</feature>
<dbReference type="PANTHER" id="PTHR30065">
    <property type="entry name" value="FLAGELLAR BIOSYNTHETIC PROTEIN FLIR"/>
    <property type="match status" value="1"/>
</dbReference>
<evidence type="ECO:0000313" key="11">
    <source>
        <dbReference type="EMBL" id="HJH24302.1"/>
    </source>
</evidence>
<evidence type="ECO:0000256" key="2">
    <source>
        <dbReference type="ARBA" id="ARBA00009772"/>
    </source>
</evidence>
<evidence type="ECO:0000313" key="12">
    <source>
        <dbReference type="Proteomes" id="UP000700248"/>
    </source>
</evidence>
<reference evidence="11" key="1">
    <citation type="journal article" date="2021" name="PeerJ">
        <title>Extensive microbial diversity within the chicken gut microbiome revealed by metagenomics and culture.</title>
        <authorList>
            <person name="Gilroy R."/>
            <person name="Ravi A."/>
            <person name="Getino M."/>
            <person name="Pursley I."/>
            <person name="Horton D.L."/>
            <person name="Alikhan N.F."/>
            <person name="Baker D."/>
            <person name="Gharbi K."/>
            <person name="Hall N."/>
            <person name="Watson M."/>
            <person name="Adriaenssens E.M."/>
            <person name="Foster-Nyarko E."/>
            <person name="Jarju S."/>
            <person name="Secka A."/>
            <person name="Antonio M."/>
            <person name="Oren A."/>
            <person name="Chaudhuri R.R."/>
            <person name="La Ragione R."/>
            <person name="Hildebrand F."/>
            <person name="Pallen M.J."/>
        </authorList>
    </citation>
    <scope>NUCLEOTIDE SEQUENCE</scope>
    <source>
        <strain evidence="11">CHK175-13533</strain>
    </source>
</reference>
<feature type="transmembrane region" description="Helical" evidence="10">
    <location>
        <begin position="154"/>
        <end position="173"/>
    </location>
</feature>
<keyword evidence="11" id="KW-0969">Cilium</keyword>
<dbReference type="GO" id="GO:0044780">
    <property type="term" value="P:bacterial-type flagellum assembly"/>
    <property type="evidence" value="ECO:0007669"/>
    <property type="project" value="UniProtKB-UniRule"/>
</dbReference>
<comment type="subcellular location">
    <subcellularLocation>
        <location evidence="10">Cell membrane</location>
        <topology evidence="10">Multi-pass membrane protein</topology>
    </subcellularLocation>
    <subcellularLocation>
        <location evidence="10">Bacterial flagellum basal body</location>
    </subcellularLocation>
</comment>
<feature type="transmembrane region" description="Helical" evidence="10">
    <location>
        <begin position="40"/>
        <end position="58"/>
    </location>
</feature>
<gene>
    <name evidence="11" type="primary">fliR</name>
    <name evidence="11" type="ORF">K8U84_07095</name>
</gene>
<feature type="transmembrane region" description="Helical" evidence="10">
    <location>
        <begin position="94"/>
        <end position="114"/>
    </location>
</feature>
<dbReference type="NCBIfam" id="TIGR01400">
    <property type="entry name" value="fliR"/>
    <property type="match status" value="1"/>
</dbReference>
<keyword evidence="11" id="KW-0966">Cell projection</keyword>
<dbReference type="InterPro" id="IPR006303">
    <property type="entry name" value="FliR"/>
</dbReference>
<comment type="similarity">
    <text evidence="2 10">Belongs to the FliR/MopE/SpaR family.</text>
</comment>
<protein>
    <recommendedName>
        <fullName evidence="3 9">Flagellar biosynthetic protein FliR</fullName>
    </recommendedName>
</protein>
<dbReference type="PANTHER" id="PTHR30065:SF8">
    <property type="entry name" value="FLAGELLAR BIOSYNTHETIC PROTEIN FLIR"/>
    <property type="match status" value="1"/>
</dbReference>
<comment type="caution">
    <text evidence="11">The sequence shown here is derived from an EMBL/GenBank/DDBJ whole genome shotgun (WGS) entry which is preliminary data.</text>
</comment>
<keyword evidence="7 10" id="KW-0472">Membrane</keyword>
<dbReference type="GO" id="GO:0009425">
    <property type="term" value="C:bacterial-type flagellum basal body"/>
    <property type="evidence" value="ECO:0007669"/>
    <property type="project" value="UniProtKB-SubCell"/>
</dbReference>
<organism evidence="11 12">
    <name type="scientific">Paenalcaligenes hominis</name>
    <dbReference type="NCBI Taxonomy" id="643674"/>
    <lineage>
        <taxon>Bacteria</taxon>
        <taxon>Pseudomonadati</taxon>
        <taxon>Pseudomonadota</taxon>
        <taxon>Betaproteobacteria</taxon>
        <taxon>Burkholderiales</taxon>
        <taxon>Alcaligenaceae</taxon>
        <taxon>Paenalcaligenes</taxon>
    </lineage>
</organism>